<feature type="domain" description="TF-B3" evidence="7">
    <location>
        <begin position="26"/>
        <end position="127"/>
    </location>
</feature>
<comment type="subcellular location">
    <subcellularLocation>
        <location evidence="1">Nucleus</location>
    </subcellularLocation>
</comment>
<dbReference type="InterPro" id="IPR003340">
    <property type="entry name" value="B3_DNA-bd"/>
</dbReference>
<dbReference type="SUPFAM" id="SSF101936">
    <property type="entry name" value="DNA-binding pseudobarrel domain"/>
    <property type="match status" value="1"/>
</dbReference>
<evidence type="ECO:0000256" key="3">
    <source>
        <dbReference type="ARBA" id="ARBA00023125"/>
    </source>
</evidence>
<keyword evidence="3" id="KW-0238">DNA-binding</keyword>
<evidence type="ECO:0000256" key="4">
    <source>
        <dbReference type="ARBA" id="ARBA00023163"/>
    </source>
</evidence>
<dbReference type="InterPro" id="IPR015300">
    <property type="entry name" value="DNA-bd_pseudobarrel_sf"/>
</dbReference>
<dbReference type="GO" id="GO:0003677">
    <property type="term" value="F:DNA binding"/>
    <property type="evidence" value="ECO:0007669"/>
    <property type="project" value="UniProtKB-KW"/>
</dbReference>
<keyword evidence="5" id="KW-0539">Nucleus</keyword>
<dbReference type="SMART" id="SM01019">
    <property type="entry name" value="B3"/>
    <property type="match status" value="1"/>
</dbReference>
<dbReference type="Gene3D" id="2.40.330.10">
    <property type="entry name" value="DNA-binding pseudobarrel domain"/>
    <property type="match status" value="1"/>
</dbReference>
<dbReference type="PANTHER" id="PTHR31140:SF90">
    <property type="entry name" value="B3 DOMAIN-CONTAINING TRANSCRIPTION FACTOR LEC2"/>
    <property type="match status" value="1"/>
</dbReference>
<sequence>MASSSSNNAGKAPLREVDINGQKLVIQKVLCHTDIVRRLVVPKNEAESNLPKLNPHESRIIHIYDNVASNCWEFSYRCWANPNGKMRSYYIEDTGKYFQRHGLRPNDKLMIYQDNSGKLTIRFKRGRAPIHMHEEVIPFYSVIEDINWLRRPVYSETFPSWLGETSSGELNPSFLPATGTIPSHEEPTASPDPDWI</sequence>
<evidence type="ECO:0000256" key="6">
    <source>
        <dbReference type="SAM" id="MobiDB-lite"/>
    </source>
</evidence>
<dbReference type="PANTHER" id="PTHR31140">
    <property type="entry name" value="B3 DOMAIN-CONTAINING TRANSCRIPTION FACTOR ABI3"/>
    <property type="match status" value="1"/>
</dbReference>
<evidence type="ECO:0000256" key="5">
    <source>
        <dbReference type="ARBA" id="ARBA00023242"/>
    </source>
</evidence>
<feature type="region of interest" description="Disordered" evidence="6">
    <location>
        <begin position="176"/>
        <end position="196"/>
    </location>
</feature>
<keyword evidence="2" id="KW-0805">Transcription regulation</keyword>
<protein>
    <recommendedName>
        <fullName evidence="7">TF-B3 domain-containing protein</fullName>
    </recommendedName>
</protein>
<name>A0AAD6F0R8_9POAL</name>
<comment type="caution">
    <text evidence="8">The sequence shown here is derived from an EMBL/GenBank/DDBJ whole genome shotgun (WGS) entry which is preliminary data.</text>
</comment>
<keyword evidence="9" id="KW-1185">Reference proteome</keyword>
<gene>
    <name evidence="8" type="ORF">LUZ61_011643</name>
</gene>
<dbReference type="EMBL" id="JAMRDG010000001">
    <property type="protein sequence ID" value="KAJ3707938.1"/>
    <property type="molecule type" value="Genomic_DNA"/>
</dbReference>
<evidence type="ECO:0000313" key="9">
    <source>
        <dbReference type="Proteomes" id="UP001210211"/>
    </source>
</evidence>
<dbReference type="GO" id="GO:0005634">
    <property type="term" value="C:nucleus"/>
    <property type="evidence" value="ECO:0007669"/>
    <property type="project" value="UniProtKB-SubCell"/>
</dbReference>
<evidence type="ECO:0000313" key="8">
    <source>
        <dbReference type="EMBL" id="KAJ3707938.1"/>
    </source>
</evidence>
<dbReference type="GO" id="GO:0003700">
    <property type="term" value="F:DNA-binding transcription factor activity"/>
    <property type="evidence" value="ECO:0007669"/>
    <property type="project" value="InterPro"/>
</dbReference>
<proteinExistence type="predicted"/>
<dbReference type="InterPro" id="IPR044800">
    <property type="entry name" value="LEC2-like"/>
</dbReference>
<evidence type="ECO:0000256" key="1">
    <source>
        <dbReference type="ARBA" id="ARBA00004123"/>
    </source>
</evidence>
<keyword evidence="4" id="KW-0804">Transcription</keyword>
<dbReference type="Proteomes" id="UP001210211">
    <property type="component" value="Unassembled WGS sequence"/>
</dbReference>
<dbReference type="AlphaFoldDB" id="A0AAD6F0R8"/>
<evidence type="ECO:0000259" key="7">
    <source>
        <dbReference type="SMART" id="SM01019"/>
    </source>
</evidence>
<organism evidence="8 9">
    <name type="scientific">Rhynchospora tenuis</name>
    <dbReference type="NCBI Taxonomy" id="198213"/>
    <lineage>
        <taxon>Eukaryota</taxon>
        <taxon>Viridiplantae</taxon>
        <taxon>Streptophyta</taxon>
        <taxon>Embryophyta</taxon>
        <taxon>Tracheophyta</taxon>
        <taxon>Spermatophyta</taxon>
        <taxon>Magnoliopsida</taxon>
        <taxon>Liliopsida</taxon>
        <taxon>Poales</taxon>
        <taxon>Cyperaceae</taxon>
        <taxon>Cyperoideae</taxon>
        <taxon>Rhynchosporeae</taxon>
        <taxon>Rhynchospora</taxon>
    </lineage>
</organism>
<reference evidence="8 9" key="1">
    <citation type="journal article" date="2022" name="Cell">
        <title>Repeat-based holocentromeres influence genome architecture and karyotype evolution.</title>
        <authorList>
            <person name="Hofstatter P.G."/>
            <person name="Thangavel G."/>
            <person name="Lux T."/>
            <person name="Neumann P."/>
            <person name="Vondrak T."/>
            <person name="Novak P."/>
            <person name="Zhang M."/>
            <person name="Costa L."/>
            <person name="Castellani M."/>
            <person name="Scott A."/>
            <person name="Toegelov H."/>
            <person name="Fuchs J."/>
            <person name="Mata-Sucre Y."/>
            <person name="Dias Y."/>
            <person name="Vanzela A.L.L."/>
            <person name="Huettel B."/>
            <person name="Almeida C.C.S."/>
            <person name="Simkova H."/>
            <person name="Souza G."/>
            <person name="Pedrosa-Harand A."/>
            <person name="Macas J."/>
            <person name="Mayer K.F.X."/>
            <person name="Houben A."/>
            <person name="Marques A."/>
        </authorList>
    </citation>
    <scope>NUCLEOTIDE SEQUENCE [LARGE SCALE GENOMIC DNA]</scope>
    <source>
        <strain evidence="8">RhyTen1mFocal</strain>
    </source>
</reference>
<accession>A0AAD6F0R8</accession>
<evidence type="ECO:0000256" key="2">
    <source>
        <dbReference type="ARBA" id="ARBA00023015"/>
    </source>
</evidence>
<dbReference type="CDD" id="cd10017">
    <property type="entry name" value="B3_DNA"/>
    <property type="match status" value="1"/>
</dbReference>